<proteinExistence type="predicted"/>
<name>A0A362XC63_9FLAO</name>
<dbReference type="AlphaFoldDB" id="A0A362XC63"/>
<evidence type="ECO:0000313" key="2">
    <source>
        <dbReference type="EMBL" id="PQV50348.1"/>
    </source>
</evidence>
<dbReference type="RefSeq" id="WP_146109710.1">
    <property type="nucleotide sequence ID" value="NZ_PVEO01000002.1"/>
</dbReference>
<accession>A0A362XC63</accession>
<feature type="signal peptide" evidence="1">
    <location>
        <begin position="1"/>
        <end position="23"/>
    </location>
</feature>
<dbReference type="EMBL" id="PVEO01000002">
    <property type="protein sequence ID" value="PQV50348.1"/>
    <property type="molecule type" value="Genomic_DNA"/>
</dbReference>
<keyword evidence="1" id="KW-0732">Signal</keyword>
<feature type="chain" id="PRO_5016785771" evidence="1">
    <location>
        <begin position="24"/>
        <end position="245"/>
    </location>
</feature>
<evidence type="ECO:0000313" key="3">
    <source>
        <dbReference type="Proteomes" id="UP000251545"/>
    </source>
</evidence>
<protein>
    <submittedName>
        <fullName evidence="2">Uncharacterized protein</fullName>
    </submittedName>
</protein>
<evidence type="ECO:0000256" key="1">
    <source>
        <dbReference type="SAM" id="SignalP"/>
    </source>
</evidence>
<gene>
    <name evidence="2" type="ORF">CLV33_102209</name>
</gene>
<comment type="caution">
    <text evidence="2">The sequence shown here is derived from an EMBL/GenBank/DDBJ whole genome shotgun (WGS) entry which is preliminary data.</text>
</comment>
<sequence>MKIFKTILLVACFTIMLPTATQAQENESFIMNLTEFTVKFGHNSVFTEGVKKWNKCYKENGGKDTWNVWHRLQGKGNVYVMASRMNKWAEMDESDPAGKACRSIALDFITPHIESAEYNTARSIPEYSRKTALEGMSIVWVNSFKVKNSMVFNEIVKEVTSVIKSQEGDNRGYWYRQMAGEGVNYFVSTPFKDFADLDNDKDGVWAVFEKAKGKAKTKEIREKFSAVLENSQSYTYTLETDLSMM</sequence>
<dbReference type="Proteomes" id="UP000251545">
    <property type="component" value="Unassembled WGS sequence"/>
</dbReference>
<reference evidence="2 3" key="1">
    <citation type="submission" date="2018-02" db="EMBL/GenBank/DDBJ databases">
        <title>Genomic Encyclopedia of Archaeal and Bacterial Type Strains, Phase II (KMG-II): from individual species to whole genera.</title>
        <authorList>
            <person name="Goeker M."/>
        </authorList>
    </citation>
    <scope>NUCLEOTIDE SEQUENCE [LARGE SCALE GENOMIC DNA]</scope>
    <source>
        <strain evidence="2 3">DSM 21165</strain>
    </source>
</reference>
<organism evidence="2 3">
    <name type="scientific">Jejuia pallidilutea</name>
    <dbReference type="NCBI Taxonomy" id="504487"/>
    <lineage>
        <taxon>Bacteria</taxon>
        <taxon>Pseudomonadati</taxon>
        <taxon>Bacteroidota</taxon>
        <taxon>Flavobacteriia</taxon>
        <taxon>Flavobacteriales</taxon>
        <taxon>Flavobacteriaceae</taxon>
        <taxon>Jejuia</taxon>
    </lineage>
</organism>